<evidence type="ECO:0008006" key="4">
    <source>
        <dbReference type="Google" id="ProtNLM"/>
    </source>
</evidence>
<keyword evidence="3" id="KW-1185">Reference proteome</keyword>
<name>A0ABS3JK24_9BACT</name>
<sequence>MFSTKDYTTMTLDELASEEKKLNSQKIPLALLAGLFVGFAVWSATHKGGFAGTVALLFLPYLIGSTYTKKQKAIQDELSRRDTDSK</sequence>
<keyword evidence="1" id="KW-0472">Membrane</keyword>
<gene>
    <name evidence="2" type="ORF">J2I46_14335</name>
</gene>
<organism evidence="2 3">
    <name type="scientific">Fibrella forsythiae</name>
    <dbReference type="NCBI Taxonomy" id="2817061"/>
    <lineage>
        <taxon>Bacteria</taxon>
        <taxon>Pseudomonadati</taxon>
        <taxon>Bacteroidota</taxon>
        <taxon>Cytophagia</taxon>
        <taxon>Cytophagales</taxon>
        <taxon>Spirosomataceae</taxon>
        <taxon>Fibrella</taxon>
    </lineage>
</organism>
<proteinExistence type="predicted"/>
<dbReference type="Proteomes" id="UP000664628">
    <property type="component" value="Unassembled WGS sequence"/>
</dbReference>
<feature type="transmembrane region" description="Helical" evidence="1">
    <location>
        <begin position="50"/>
        <end position="68"/>
    </location>
</feature>
<reference evidence="2 3" key="1">
    <citation type="submission" date="2021-03" db="EMBL/GenBank/DDBJ databases">
        <title>Fibrella sp. HMF5405 genome sequencing and assembly.</title>
        <authorList>
            <person name="Kang H."/>
            <person name="Kim H."/>
            <person name="Bae S."/>
            <person name="Joh K."/>
        </authorList>
    </citation>
    <scope>NUCLEOTIDE SEQUENCE [LARGE SCALE GENOMIC DNA]</scope>
    <source>
        <strain evidence="2 3">HMF5405</strain>
    </source>
</reference>
<evidence type="ECO:0000313" key="2">
    <source>
        <dbReference type="EMBL" id="MBO0949771.1"/>
    </source>
</evidence>
<evidence type="ECO:0000313" key="3">
    <source>
        <dbReference type="Proteomes" id="UP000664628"/>
    </source>
</evidence>
<feature type="transmembrane region" description="Helical" evidence="1">
    <location>
        <begin position="27"/>
        <end position="44"/>
    </location>
</feature>
<accession>A0ABS3JK24</accession>
<evidence type="ECO:0000256" key="1">
    <source>
        <dbReference type="SAM" id="Phobius"/>
    </source>
</evidence>
<protein>
    <recommendedName>
        <fullName evidence="4">FUSC family protein</fullName>
    </recommendedName>
</protein>
<dbReference type="EMBL" id="JAFMYW010000004">
    <property type="protein sequence ID" value="MBO0949771.1"/>
    <property type="molecule type" value="Genomic_DNA"/>
</dbReference>
<keyword evidence="1" id="KW-0812">Transmembrane</keyword>
<comment type="caution">
    <text evidence="2">The sequence shown here is derived from an EMBL/GenBank/DDBJ whole genome shotgun (WGS) entry which is preliminary data.</text>
</comment>
<keyword evidence="1" id="KW-1133">Transmembrane helix</keyword>